<proteinExistence type="predicted"/>
<sequence>MVLNGRPHVCGSGGLVVPMVCLSGTTATSFGSPHVFLLVDVQLLQSFLRSHSCLQSLLDVLTSPFELLV</sequence>
<accession>A0AAV2FJH1</accession>
<dbReference type="EMBL" id="OZ034819">
    <property type="protein sequence ID" value="CAL1398456.1"/>
    <property type="molecule type" value="Genomic_DNA"/>
</dbReference>
<gene>
    <name evidence="1" type="ORF">LTRI10_LOCUS38689</name>
</gene>
<dbReference type="Proteomes" id="UP001497516">
    <property type="component" value="Chromosome 6"/>
</dbReference>
<evidence type="ECO:0000313" key="1">
    <source>
        <dbReference type="EMBL" id="CAL1398456.1"/>
    </source>
</evidence>
<keyword evidence="2" id="KW-1185">Reference proteome</keyword>
<protein>
    <submittedName>
        <fullName evidence="1">Uncharacterized protein</fullName>
    </submittedName>
</protein>
<evidence type="ECO:0000313" key="2">
    <source>
        <dbReference type="Proteomes" id="UP001497516"/>
    </source>
</evidence>
<dbReference type="AlphaFoldDB" id="A0AAV2FJH1"/>
<organism evidence="1 2">
    <name type="scientific">Linum trigynum</name>
    <dbReference type="NCBI Taxonomy" id="586398"/>
    <lineage>
        <taxon>Eukaryota</taxon>
        <taxon>Viridiplantae</taxon>
        <taxon>Streptophyta</taxon>
        <taxon>Embryophyta</taxon>
        <taxon>Tracheophyta</taxon>
        <taxon>Spermatophyta</taxon>
        <taxon>Magnoliopsida</taxon>
        <taxon>eudicotyledons</taxon>
        <taxon>Gunneridae</taxon>
        <taxon>Pentapetalae</taxon>
        <taxon>rosids</taxon>
        <taxon>fabids</taxon>
        <taxon>Malpighiales</taxon>
        <taxon>Linaceae</taxon>
        <taxon>Linum</taxon>
    </lineage>
</organism>
<reference evidence="1 2" key="1">
    <citation type="submission" date="2024-04" db="EMBL/GenBank/DDBJ databases">
        <authorList>
            <person name="Fracassetti M."/>
        </authorList>
    </citation>
    <scope>NUCLEOTIDE SEQUENCE [LARGE SCALE GENOMIC DNA]</scope>
</reference>
<name>A0AAV2FJH1_9ROSI</name>